<reference evidence="1 2" key="1">
    <citation type="submission" date="2014-04" db="EMBL/GenBank/DDBJ databases">
        <title>Aquimarina sp. 22II-S11-z7 Genome Sequencing.</title>
        <authorList>
            <person name="Lai Q."/>
        </authorList>
    </citation>
    <scope>NUCLEOTIDE SEQUENCE [LARGE SCALE GENOMIC DNA]</scope>
    <source>
        <strain evidence="1 2">22II-S11-z7</strain>
    </source>
</reference>
<dbReference type="eggNOG" id="COG4122">
    <property type="taxonomic scope" value="Bacteria"/>
</dbReference>
<accession>A0A023BT29</accession>
<dbReference type="EMBL" id="AQRA01000006">
    <property type="protein sequence ID" value="EZH73130.1"/>
    <property type="molecule type" value="Genomic_DNA"/>
</dbReference>
<dbReference type="AlphaFoldDB" id="A0A023BT29"/>
<dbReference type="Proteomes" id="UP000023541">
    <property type="component" value="Unassembled WGS sequence"/>
</dbReference>
<evidence type="ECO:0000313" key="1">
    <source>
        <dbReference type="EMBL" id="EZH73130.1"/>
    </source>
</evidence>
<dbReference type="OrthoDB" id="5464618at2"/>
<proteinExistence type="predicted"/>
<dbReference type="STRING" id="1317122.ATO12_19160"/>
<keyword evidence="2" id="KW-1185">Reference proteome</keyword>
<evidence type="ECO:0000313" key="2">
    <source>
        <dbReference type="Proteomes" id="UP000023541"/>
    </source>
</evidence>
<name>A0A023BT29_9FLAO</name>
<comment type="caution">
    <text evidence="1">The sequence shown here is derived from an EMBL/GenBank/DDBJ whole genome shotgun (WGS) entry which is preliminary data.</text>
</comment>
<sequence length="190" mass="22376">MYFKIKAYLRFLSKSTNQHGVHSPFVYNLVTRCFYNTEKRKAYIAIQSIYKKAGKKIPVRYRTAKLLNRILPYFDIKTGLVLTNSKVISEILSIDNSVKIDHNIQSKNNYDMIYLDMNQSQSHFDIELLLSIIHNDSVIILNSIYESENNIMLWKTIQEHPKITVTIDTFYLGFVFIRNEQAKEHFTIRA</sequence>
<gene>
    <name evidence="1" type="ORF">ATO12_19160</name>
</gene>
<organism evidence="1 2">
    <name type="scientific">Aquimarina atlantica</name>
    <dbReference type="NCBI Taxonomy" id="1317122"/>
    <lineage>
        <taxon>Bacteria</taxon>
        <taxon>Pseudomonadati</taxon>
        <taxon>Bacteroidota</taxon>
        <taxon>Flavobacteriia</taxon>
        <taxon>Flavobacteriales</taxon>
        <taxon>Flavobacteriaceae</taxon>
        <taxon>Aquimarina</taxon>
    </lineage>
</organism>
<dbReference type="RefSeq" id="WP_034242896.1">
    <property type="nucleotide sequence ID" value="NZ_AQRA01000006.1"/>
</dbReference>
<protein>
    <submittedName>
        <fullName evidence="1">Uncharacterized protein</fullName>
    </submittedName>
</protein>